<dbReference type="InterPro" id="IPR051683">
    <property type="entry name" value="Enoyl-CoA_Hydratase/Isomerase"/>
</dbReference>
<dbReference type="EMBL" id="SMKX01000052">
    <property type="protein sequence ID" value="TDD58426.1"/>
    <property type="molecule type" value="Genomic_DNA"/>
</dbReference>
<dbReference type="PANTHER" id="PTHR42964">
    <property type="entry name" value="ENOYL-COA HYDRATASE"/>
    <property type="match status" value="1"/>
</dbReference>
<dbReference type="Gene3D" id="3.90.226.10">
    <property type="entry name" value="2-enoyl-CoA Hydratase, Chain A, domain 1"/>
    <property type="match status" value="1"/>
</dbReference>
<keyword evidence="3" id="KW-1185">Reference proteome</keyword>
<dbReference type="InterPro" id="IPR014748">
    <property type="entry name" value="Enoyl-CoA_hydra_C"/>
</dbReference>
<protein>
    <submittedName>
        <fullName evidence="2">Enoyl-CoA hydratase</fullName>
    </submittedName>
</protein>
<dbReference type="AlphaFoldDB" id="A0A4R4ZK56"/>
<comment type="similarity">
    <text evidence="1">Belongs to the enoyl-CoA hydratase/isomerase family.</text>
</comment>
<dbReference type="CDD" id="cd06558">
    <property type="entry name" value="crotonase-like"/>
    <property type="match status" value="1"/>
</dbReference>
<organism evidence="2 3">
    <name type="scientific">Kribbella antibiotica</name>
    <dbReference type="NCBI Taxonomy" id="190195"/>
    <lineage>
        <taxon>Bacteria</taxon>
        <taxon>Bacillati</taxon>
        <taxon>Actinomycetota</taxon>
        <taxon>Actinomycetes</taxon>
        <taxon>Propionibacteriales</taxon>
        <taxon>Kribbellaceae</taxon>
        <taxon>Kribbella</taxon>
    </lineage>
</organism>
<comment type="caution">
    <text evidence="2">The sequence shown here is derived from an EMBL/GenBank/DDBJ whole genome shotgun (WGS) entry which is preliminary data.</text>
</comment>
<dbReference type="Proteomes" id="UP000295124">
    <property type="component" value="Unassembled WGS sequence"/>
</dbReference>
<dbReference type="InterPro" id="IPR001753">
    <property type="entry name" value="Enoyl-CoA_hydra/iso"/>
</dbReference>
<dbReference type="Pfam" id="PF00378">
    <property type="entry name" value="ECH_1"/>
    <property type="match status" value="1"/>
</dbReference>
<reference evidence="2 3" key="1">
    <citation type="submission" date="2019-03" db="EMBL/GenBank/DDBJ databases">
        <title>Draft genome sequences of novel Actinobacteria.</title>
        <authorList>
            <person name="Sahin N."/>
            <person name="Ay H."/>
            <person name="Saygin H."/>
        </authorList>
    </citation>
    <scope>NUCLEOTIDE SEQUENCE [LARGE SCALE GENOMIC DNA]</scope>
    <source>
        <strain evidence="2 3">JCM 13523</strain>
    </source>
</reference>
<evidence type="ECO:0000256" key="1">
    <source>
        <dbReference type="ARBA" id="ARBA00005254"/>
    </source>
</evidence>
<proteinExistence type="inferred from homology"/>
<dbReference type="GO" id="GO:0003824">
    <property type="term" value="F:catalytic activity"/>
    <property type="evidence" value="ECO:0007669"/>
    <property type="project" value="UniProtKB-ARBA"/>
</dbReference>
<evidence type="ECO:0000313" key="3">
    <source>
        <dbReference type="Proteomes" id="UP000295124"/>
    </source>
</evidence>
<dbReference type="PANTHER" id="PTHR42964:SF1">
    <property type="entry name" value="POLYKETIDE BIOSYNTHESIS ENOYL-COA HYDRATASE PKSH-RELATED"/>
    <property type="match status" value="1"/>
</dbReference>
<dbReference type="Gene3D" id="1.10.12.10">
    <property type="entry name" value="Lyase 2-enoyl-coa Hydratase, Chain A, domain 2"/>
    <property type="match status" value="1"/>
</dbReference>
<sequence length="252" mass="26154">MTLMTELVHLTVADGVATLTLDSPHNKNALSQKLTGELLAHLESAAADDAVRVIVIRSALDVFCSGADMSEATSVGMGVGAQRMVDVQRAIVANPKPVVARVSGPVRAGGIGIVAAADISVAGASTTFALTEVRLGLAAATISLTVLARMSDRAAAYTFLTGNTFDGIEAARLGLVTLTVTDDELDTALESLVDSVLKGVPQGLRETKKLLNRELLADIDARGSELAELSASLFGSPAAQEAMLAFLNRRKK</sequence>
<dbReference type="SUPFAM" id="SSF52096">
    <property type="entry name" value="ClpP/crotonase"/>
    <property type="match status" value="1"/>
</dbReference>
<dbReference type="OrthoDB" id="370015at2"/>
<gene>
    <name evidence="2" type="ORF">E1263_19100</name>
</gene>
<dbReference type="InterPro" id="IPR029045">
    <property type="entry name" value="ClpP/crotonase-like_dom_sf"/>
</dbReference>
<name>A0A4R4ZK56_9ACTN</name>
<evidence type="ECO:0000313" key="2">
    <source>
        <dbReference type="EMBL" id="TDD58426.1"/>
    </source>
</evidence>
<accession>A0A4R4ZK56</accession>